<dbReference type="AlphaFoldDB" id="A0A7T0BVA9"/>
<accession>A0A7T0BVA9</accession>
<sequence length="118" mass="13783">MKSPFNPSRTKKMRRALRNNMPPAEQALWKVLRGKKLKGYKFRRQFGVGEYSVDFFCPRVRLAIEVDGPSHFLESSKDTDDVRQLYIESTGVKILRFTNLDIRDNLDGVVQKILEHLE</sequence>
<evidence type="ECO:0000313" key="3">
    <source>
        <dbReference type="Proteomes" id="UP000594688"/>
    </source>
</evidence>
<keyword evidence="2" id="KW-0540">Nuclease</keyword>
<dbReference type="PANTHER" id="PTHR38590">
    <property type="entry name" value="BLL0828 PROTEIN"/>
    <property type="match status" value="1"/>
</dbReference>
<keyword evidence="2" id="KW-0255">Endonuclease</keyword>
<dbReference type="InterPro" id="IPR007569">
    <property type="entry name" value="DUF559"/>
</dbReference>
<dbReference type="EMBL" id="CP048685">
    <property type="protein sequence ID" value="QPJ61102.1"/>
    <property type="molecule type" value="Genomic_DNA"/>
</dbReference>
<dbReference type="InterPro" id="IPR011335">
    <property type="entry name" value="Restrct_endonuc-II-like"/>
</dbReference>
<dbReference type="CDD" id="cd01038">
    <property type="entry name" value="Endonuclease_DUF559"/>
    <property type="match status" value="1"/>
</dbReference>
<dbReference type="Gene3D" id="3.40.960.10">
    <property type="entry name" value="VSR Endonuclease"/>
    <property type="match status" value="1"/>
</dbReference>
<evidence type="ECO:0000259" key="1">
    <source>
        <dbReference type="Pfam" id="PF04480"/>
    </source>
</evidence>
<dbReference type="PANTHER" id="PTHR38590:SF1">
    <property type="entry name" value="BLL0828 PROTEIN"/>
    <property type="match status" value="1"/>
</dbReference>
<dbReference type="GO" id="GO:0004519">
    <property type="term" value="F:endonuclease activity"/>
    <property type="evidence" value="ECO:0007669"/>
    <property type="project" value="UniProtKB-KW"/>
</dbReference>
<dbReference type="SUPFAM" id="SSF52980">
    <property type="entry name" value="Restriction endonuclease-like"/>
    <property type="match status" value="1"/>
</dbReference>
<dbReference type="Proteomes" id="UP000594688">
    <property type="component" value="Chromosome"/>
</dbReference>
<protein>
    <submittedName>
        <fullName evidence="2">Endonuclease domain-containing protein</fullName>
    </submittedName>
</protein>
<proteinExistence type="predicted"/>
<reference evidence="2 3" key="1">
    <citation type="submission" date="2020-02" db="EMBL/GenBank/DDBJ databases">
        <title>Genomic and physiological characterization of two novel Nitrospinaceae genera.</title>
        <authorList>
            <person name="Mueller A.J."/>
            <person name="Jung M.-Y."/>
            <person name="Strachan C.R."/>
            <person name="Herbold C.W."/>
            <person name="Kirkegaard R.H."/>
            <person name="Daims H."/>
        </authorList>
    </citation>
    <scope>NUCLEOTIDE SEQUENCE [LARGE SCALE GENOMIC DNA]</scope>
    <source>
        <strain evidence="2">EB</strain>
    </source>
</reference>
<dbReference type="InterPro" id="IPR047216">
    <property type="entry name" value="Endonuclease_DUF559_bact"/>
</dbReference>
<name>A0A7T0BVA9_9BACT</name>
<dbReference type="KEGG" id="nli:G3M70_04040"/>
<organism evidence="2 3">
    <name type="scientific">Candidatus Nitronauta litoralis</name>
    <dbReference type="NCBI Taxonomy" id="2705533"/>
    <lineage>
        <taxon>Bacteria</taxon>
        <taxon>Pseudomonadati</taxon>
        <taxon>Nitrospinota/Tectimicrobiota group</taxon>
        <taxon>Nitrospinota</taxon>
        <taxon>Nitrospinia</taxon>
        <taxon>Nitrospinales</taxon>
        <taxon>Nitrospinaceae</taxon>
        <taxon>Candidatus Nitronauta</taxon>
    </lineage>
</organism>
<feature type="domain" description="DUF559" evidence="1">
    <location>
        <begin position="10"/>
        <end position="118"/>
    </location>
</feature>
<gene>
    <name evidence="2" type="ORF">G3M70_04040</name>
</gene>
<dbReference type="Pfam" id="PF04480">
    <property type="entry name" value="DUF559"/>
    <property type="match status" value="1"/>
</dbReference>
<keyword evidence="2" id="KW-0378">Hydrolase</keyword>
<evidence type="ECO:0000313" key="2">
    <source>
        <dbReference type="EMBL" id="QPJ61102.1"/>
    </source>
</evidence>